<reference evidence="3" key="1">
    <citation type="journal article" date="2014" name="Nat. Genet.">
        <title>Genome of the human hookworm Necator americanus.</title>
        <authorList>
            <person name="Tang Y.T."/>
            <person name="Gao X."/>
            <person name="Rosa B.A."/>
            <person name="Abubucker S."/>
            <person name="Hallsworth-Pepin K."/>
            <person name="Martin J."/>
            <person name="Tyagi R."/>
            <person name="Heizer E."/>
            <person name="Zhang X."/>
            <person name="Bhonagiri-Palsikar V."/>
            <person name="Minx P."/>
            <person name="Warren W.C."/>
            <person name="Wang Q."/>
            <person name="Zhan B."/>
            <person name="Hotez P.J."/>
            <person name="Sternberg P.W."/>
            <person name="Dougall A."/>
            <person name="Gaze S.T."/>
            <person name="Mulvenna J."/>
            <person name="Sotillo J."/>
            <person name="Ranganathan S."/>
            <person name="Rabelo E.M."/>
            <person name="Wilson R.K."/>
            <person name="Felgner P.L."/>
            <person name="Bethony J."/>
            <person name="Hawdon J.M."/>
            <person name="Gasser R.B."/>
            <person name="Loukas A."/>
            <person name="Mitreva M."/>
        </authorList>
    </citation>
    <scope>NUCLEOTIDE SEQUENCE [LARGE SCALE GENOMIC DNA]</scope>
</reference>
<keyword evidence="3" id="KW-1185">Reference proteome</keyword>
<name>W2SP57_NECAM</name>
<accession>W2SP57</accession>
<evidence type="ECO:0000313" key="2">
    <source>
        <dbReference type="EMBL" id="ETN71283.1"/>
    </source>
</evidence>
<dbReference type="AlphaFoldDB" id="W2SP57"/>
<proteinExistence type="predicted"/>
<dbReference type="KEGG" id="nai:NECAME_14293"/>
<evidence type="ECO:0000313" key="3">
    <source>
        <dbReference type="Proteomes" id="UP000053676"/>
    </source>
</evidence>
<dbReference type="Proteomes" id="UP000053676">
    <property type="component" value="Unassembled WGS sequence"/>
</dbReference>
<evidence type="ECO:0000256" key="1">
    <source>
        <dbReference type="SAM" id="MobiDB-lite"/>
    </source>
</evidence>
<sequence length="70" mass="8349">MPHHSTTLPDAKKQMAGDFPSQHSKRSLIKLEPLEQRRFKPQHSILKRKRVCVSNFTYFALRFDRVSLRR</sequence>
<organism evidence="2 3">
    <name type="scientific">Necator americanus</name>
    <name type="common">Human hookworm</name>
    <dbReference type="NCBI Taxonomy" id="51031"/>
    <lineage>
        <taxon>Eukaryota</taxon>
        <taxon>Metazoa</taxon>
        <taxon>Ecdysozoa</taxon>
        <taxon>Nematoda</taxon>
        <taxon>Chromadorea</taxon>
        <taxon>Rhabditida</taxon>
        <taxon>Rhabditina</taxon>
        <taxon>Rhabditomorpha</taxon>
        <taxon>Strongyloidea</taxon>
        <taxon>Ancylostomatidae</taxon>
        <taxon>Bunostominae</taxon>
        <taxon>Necator</taxon>
    </lineage>
</organism>
<protein>
    <submittedName>
        <fullName evidence="2">Uncharacterized protein</fullName>
    </submittedName>
</protein>
<dbReference type="EMBL" id="KI668828">
    <property type="protein sequence ID" value="ETN71283.1"/>
    <property type="molecule type" value="Genomic_DNA"/>
</dbReference>
<feature type="region of interest" description="Disordered" evidence="1">
    <location>
        <begin position="1"/>
        <end position="27"/>
    </location>
</feature>
<gene>
    <name evidence="2" type="ORF">NECAME_14293</name>
</gene>
<dbReference type="OrthoDB" id="5864875at2759"/>